<sequence length="569" mass="63817">MESEIDWVCHPHTLRKPFQEGRKNEILGRHSVDTHFSTRQFQEPDRGNCSTPSSSIMPNILPPIPTNTFAKHPSSNTYFPPISPTRPRPKPTKLKLSDILLPRPTLRTTTSMPLLKPPTMAPEGDNEKQGRFGKLRKMGSDLLMKAGLKRSENWAEWEVVDAPEGSMSGRRRSYVQVDRGLENEKRTSRIPWPPSPSFECRVRGDDSNSTFDGSQCPTSFPSFTSFLEIPGGTWLERSGSETNSGSGEGSGWSSSREEFQTSIIEPFISSFPFPPTPMTRKQRSQQFNEDPPLPVDHPFNTGKTSKLSGTPRLPQGVHWREDIATGTPELPHTPPSTTQSPRSLITPRTPRTPRNQKLQSRQATQFLPITPSSSFSDGPSLDSNQLLSALSAVLYLRSVLYTHAASAQSLLESHAEVLPGFVYRSLSRQIDQWWTKWRSALNNMGAQTASALLHLSSPPPPPPSPLPLPIDPINSPIPQPLTHDSLQKLIWSLEEAGQVPSFTFARMFGKSAQVRLRKLEDDEVWEATRKGWREYQDDEWGCLQREMWRESGDIRIFGLAGRKGKKGVM</sequence>
<organism evidence="2 3">
    <name type="scientific">Cryptococcus neoformans Tu259-1</name>
    <dbReference type="NCBI Taxonomy" id="1230072"/>
    <lineage>
        <taxon>Eukaryota</taxon>
        <taxon>Fungi</taxon>
        <taxon>Dikarya</taxon>
        <taxon>Basidiomycota</taxon>
        <taxon>Agaricomycotina</taxon>
        <taxon>Tremellomycetes</taxon>
        <taxon>Tremellales</taxon>
        <taxon>Cryptococcaceae</taxon>
        <taxon>Cryptococcus</taxon>
        <taxon>Cryptococcus neoformans species complex</taxon>
    </lineage>
</organism>
<feature type="compositionally biased region" description="Low complexity" evidence="1">
    <location>
        <begin position="261"/>
        <end position="271"/>
    </location>
</feature>
<dbReference type="AlphaFoldDB" id="A0A854QC16"/>
<evidence type="ECO:0000313" key="2">
    <source>
        <dbReference type="EMBL" id="OXG19922.1"/>
    </source>
</evidence>
<feature type="region of interest" description="Disordered" evidence="1">
    <location>
        <begin position="108"/>
        <end position="131"/>
    </location>
</feature>
<dbReference type="EMBL" id="AMKT01000049">
    <property type="protein sequence ID" value="OXG19922.1"/>
    <property type="molecule type" value="Genomic_DNA"/>
</dbReference>
<feature type="compositionally biased region" description="Low complexity" evidence="1">
    <location>
        <begin position="236"/>
        <end position="245"/>
    </location>
</feature>
<evidence type="ECO:0000256" key="1">
    <source>
        <dbReference type="SAM" id="MobiDB-lite"/>
    </source>
</evidence>
<feature type="region of interest" description="Disordered" evidence="1">
    <location>
        <begin position="233"/>
        <end position="377"/>
    </location>
</feature>
<accession>A0A854QC16</accession>
<feature type="compositionally biased region" description="Polar residues" evidence="1">
    <location>
        <begin position="352"/>
        <end position="367"/>
    </location>
</feature>
<dbReference type="OrthoDB" id="2575715at2759"/>
<name>A0A854QC16_CRYNE</name>
<gene>
    <name evidence="2" type="ORF">C361_03983</name>
</gene>
<protein>
    <submittedName>
        <fullName evidence="2">Uncharacterized protein</fullName>
    </submittedName>
</protein>
<comment type="caution">
    <text evidence="2">The sequence shown here is derived from an EMBL/GenBank/DDBJ whole genome shotgun (WGS) entry which is preliminary data.</text>
</comment>
<dbReference type="Proteomes" id="UP000199727">
    <property type="component" value="Unassembled WGS sequence"/>
</dbReference>
<reference evidence="2 3" key="1">
    <citation type="submission" date="2017-06" db="EMBL/GenBank/DDBJ databases">
        <title>Global population genomics of the pathogenic fungus Cryptococcus neoformans var. grubii.</title>
        <authorList>
            <person name="Cuomo C."/>
            <person name="Litvintseva A."/>
            <person name="Chen Y."/>
            <person name="Young S."/>
            <person name="Zeng Q."/>
            <person name="Chapman S."/>
            <person name="Gujja S."/>
            <person name="Saif S."/>
            <person name="Birren B."/>
        </authorList>
    </citation>
    <scope>NUCLEOTIDE SEQUENCE [LARGE SCALE GENOMIC DNA]</scope>
    <source>
        <strain evidence="2 3">Tu259-1</strain>
    </source>
</reference>
<proteinExistence type="predicted"/>
<evidence type="ECO:0000313" key="3">
    <source>
        <dbReference type="Proteomes" id="UP000199727"/>
    </source>
</evidence>